<keyword evidence="3 6" id="KW-0067">ATP-binding</keyword>
<evidence type="ECO:0000256" key="3">
    <source>
        <dbReference type="ARBA" id="ARBA00022840"/>
    </source>
</evidence>
<evidence type="ECO:0000313" key="10">
    <source>
        <dbReference type="EMBL" id="KAG8466147.1"/>
    </source>
</evidence>
<dbReference type="OrthoDB" id="3176171at2759"/>
<keyword evidence="5 6" id="KW-0505">Motor protein</keyword>
<comment type="caution">
    <text evidence="10">The sequence shown here is derived from an EMBL/GenBank/DDBJ whole genome shotgun (WGS) entry which is preliminary data.</text>
</comment>
<evidence type="ECO:0000256" key="8">
    <source>
        <dbReference type="SAM" id="MobiDB-lite"/>
    </source>
</evidence>
<feature type="region of interest" description="Disordered" evidence="8">
    <location>
        <begin position="1"/>
        <end position="52"/>
    </location>
</feature>
<evidence type="ECO:0000256" key="5">
    <source>
        <dbReference type="ARBA" id="ARBA00023175"/>
    </source>
</evidence>
<dbReference type="Pfam" id="PF00225">
    <property type="entry name" value="Kinesin"/>
    <property type="match status" value="1"/>
</dbReference>
<gene>
    <name evidence="10" type="ORF">KFE25_001903</name>
</gene>
<evidence type="ECO:0000259" key="9">
    <source>
        <dbReference type="PROSITE" id="PS50067"/>
    </source>
</evidence>
<dbReference type="GO" id="GO:0005524">
    <property type="term" value="F:ATP binding"/>
    <property type="evidence" value="ECO:0007669"/>
    <property type="project" value="UniProtKB-UniRule"/>
</dbReference>
<comment type="similarity">
    <text evidence="6 7">Belongs to the TRAFAC class myosin-kinesin ATPase superfamily. Kinesin family.</text>
</comment>
<keyword evidence="2 6" id="KW-0547">Nucleotide-binding</keyword>
<dbReference type="InterPro" id="IPR036961">
    <property type="entry name" value="Kinesin_motor_dom_sf"/>
</dbReference>
<dbReference type="GO" id="GO:0003777">
    <property type="term" value="F:microtubule motor activity"/>
    <property type="evidence" value="ECO:0007669"/>
    <property type="project" value="InterPro"/>
</dbReference>
<evidence type="ECO:0000313" key="11">
    <source>
        <dbReference type="Proteomes" id="UP000751190"/>
    </source>
</evidence>
<dbReference type="CDD" id="cd00106">
    <property type="entry name" value="KISc"/>
    <property type="match status" value="1"/>
</dbReference>
<dbReference type="InterPro" id="IPR001752">
    <property type="entry name" value="Kinesin_motor_dom"/>
</dbReference>
<keyword evidence="11" id="KW-1185">Reference proteome</keyword>
<evidence type="ECO:0000256" key="4">
    <source>
        <dbReference type="ARBA" id="ARBA00023054"/>
    </source>
</evidence>
<protein>
    <recommendedName>
        <fullName evidence="7">Kinesin-like protein</fullName>
    </recommendedName>
</protein>
<dbReference type="PANTHER" id="PTHR47968:SF36">
    <property type="entry name" value="KINESIN HEAVY CHAIN ISOFORM X1"/>
    <property type="match status" value="1"/>
</dbReference>
<dbReference type="PRINTS" id="PR00380">
    <property type="entry name" value="KINESINHEAVY"/>
</dbReference>
<dbReference type="OMA" id="CNMQIRE"/>
<dbReference type="GO" id="GO:0007018">
    <property type="term" value="P:microtubule-based movement"/>
    <property type="evidence" value="ECO:0007669"/>
    <property type="project" value="InterPro"/>
</dbReference>
<evidence type="ECO:0000256" key="1">
    <source>
        <dbReference type="ARBA" id="ARBA00022701"/>
    </source>
</evidence>
<dbReference type="InterPro" id="IPR027417">
    <property type="entry name" value="P-loop_NTPase"/>
</dbReference>
<feature type="region of interest" description="Disordered" evidence="8">
    <location>
        <begin position="478"/>
        <end position="497"/>
    </location>
</feature>
<keyword evidence="1 7" id="KW-0493">Microtubule</keyword>
<dbReference type="Proteomes" id="UP000751190">
    <property type="component" value="Unassembled WGS sequence"/>
</dbReference>
<dbReference type="AlphaFoldDB" id="A0A8J6C957"/>
<proteinExistence type="inferred from homology"/>
<dbReference type="GO" id="GO:0005874">
    <property type="term" value="C:microtubule"/>
    <property type="evidence" value="ECO:0007669"/>
    <property type="project" value="UniProtKB-KW"/>
</dbReference>
<feature type="binding site" evidence="6">
    <location>
        <begin position="141"/>
        <end position="148"/>
    </location>
    <ligand>
        <name>ATP</name>
        <dbReference type="ChEBI" id="CHEBI:30616"/>
    </ligand>
</feature>
<reference evidence="10" key="1">
    <citation type="submission" date="2021-05" db="EMBL/GenBank/DDBJ databases">
        <title>The genome of the haptophyte Pavlova lutheri (Diacronema luteri, Pavlovales) - a model for lipid biosynthesis in eukaryotic algae.</title>
        <authorList>
            <person name="Hulatt C.J."/>
            <person name="Posewitz M.C."/>
        </authorList>
    </citation>
    <scope>NUCLEOTIDE SEQUENCE</scope>
    <source>
        <strain evidence="10">NIVA-4/92</strain>
    </source>
</reference>
<evidence type="ECO:0000256" key="7">
    <source>
        <dbReference type="RuleBase" id="RU000394"/>
    </source>
</evidence>
<keyword evidence="4" id="KW-0175">Coiled coil</keyword>
<sequence>MPSRVGSPSPRSMTPPRPVGRSPSNGELKRPGSATGKKTPRGSGAASARDDGGTIHRVHVVVRLRPFSVRGETGAAAVVFEQAKSTITVTPKDEADRGNFRTFALDGILGPDAKQTDAFDSVRDTCLSVLDGVSACVMCYGQTGSGKTHTLSNLDGRDPSQNGVMPRAFQALFDRIDAGEEDARFEVSVQYVQIYMELIQDLLDPVQNVSLREDSSGRVFLTGTTTYAVKSWQECVEWFTAGTKNRTTAFTQMNAHSSRSHAAFILTVIKHANGVKTTSSLYMIDLAGSERTAKSEVVGVNFDEAVAINSSLTVLGRVIYTLANPKNKIRPPFRESKLTRMLTNVFTHGARTTLIVCCAMGFDDVAETNSSLEFAKQAMNVKVREMKNEEVDYYALAMQLQQQLDSQTEAVQKDVVDKVALDAISREKRILAMRVAQLEDYIKYQQRQIDAFRKAMTSAANDLFSELGDWTVHTGLPEPLPAHLMDRSTPRPPAPLD</sequence>
<dbReference type="InterPro" id="IPR027640">
    <property type="entry name" value="Kinesin-like_fam"/>
</dbReference>
<dbReference type="GO" id="GO:0008017">
    <property type="term" value="F:microtubule binding"/>
    <property type="evidence" value="ECO:0007669"/>
    <property type="project" value="InterPro"/>
</dbReference>
<dbReference type="SUPFAM" id="SSF52540">
    <property type="entry name" value="P-loop containing nucleoside triphosphate hydrolases"/>
    <property type="match status" value="1"/>
</dbReference>
<evidence type="ECO:0000256" key="6">
    <source>
        <dbReference type="PROSITE-ProRule" id="PRU00283"/>
    </source>
</evidence>
<name>A0A8J6C957_DIALT</name>
<dbReference type="PROSITE" id="PS50067">
    <property type="entry name" value="KINESIN_MOTOR_2"/>
    <property type="match status" value="1"/>
</dbReference>
<feature type="domain" description="Kinesin motor" evidence="9">
    <location>
        <begin position="57"/>
        <end position="381"/>
    </location>
</feature>
<dbReference type="EMBL" id="JAGTXO010000008">
    <property type="protein sequence ID" value="KAG8466147.1"/>
    <property type="molecule type" value="Genomic_DNA"/>
</dbReference>
<dbReference type="Gene3D" id="3.40.850.10">
    <property type="entry name" value="Kinesin motor domain"/>
    <property type="match status" value="1"/>
</dbReference>
<dbReference type="PROSITE" id="PS00411">
    <property type="entry name" value="KINESIN_MOTOR_1"/>
    <property type="match status" value="1"/>
</dbReference>
<dbReference type="SMART" id="SM00129">
    <property type="entry name" value="KISc"/>
    <property type="match status" value="1"/>
</dbReference>
<accession>A0A8J6C957</accession>
<dbReference type="PANTHER" id="PTHR47968">
    <property type="entry name" value="CENTROMERE PROTEIN E"/>
    <property type="match status" value="1"/>
</dbReference>
<organism evidence="10 11">
    <name type="scientific">Diacronema lutheri</name>
    <name type="common">Unicellular marine alga</name>
    <name type="synonym">Monochrysis lutheri</name>
    <dbReference type="NCBI Taxonomy" id="2081491"/>
    <lineage>
        <taxon>Eukaryota</taxon>
        <taxon>Haptista</taxon>
        <taxon>Haptophyta</taxon>
        <taxon>Pavlovophyceae</taxon>
        <taxon>Pavlovales</taxon>
        <taxon>Pavlovaceae</taxon>
        <taxon>Diacronema</taxon>
    </lineage>
</organism>
<dbReference type="InterPro" id="IPR019821">
    <property type="entry name" value="Kinesin_motor_CS"/>
</dbReference>
<evidence type="ECO:0000256" key="2">
    <source>
        <dbReference type="ARBA" id="ARBA00022741"/>
    </source>
</evidence>